<comment type="caution">
    <text evidence="1">The sequence shown here is derived from an EMBL/GenBank/DDBJ whole genome shotgun (WGS) entry which is preliminary data.</text>
</comment>
<name>A0ABD3C2K6_9LAMI</name>
<evidence type="ECO:0000313" key="1">
    <source>
        <dbReference type="EMBL" id="KAL3623797.1"/>
    </source>
</evidence>
<evidence type="ECO:0000313" key="2">
    <source>
        <dbReference type="Proteomes" id="UP001632038"/>
    </source>
</evidence>
<dbReference type="EMBL" id="JAVIJP010000054">
    <property type="protein sequence ID" value="KAL3623797.1"/>
    <property type="molecule type" value="Genomic_DNA"/>
</dbReference>
<proteinExistence type="predicted"/>
<organism evidence="1 2">
    <name type="scientific">Castilleja foliolosa</name>
    <dbReference type="NCBI Taxonomy" id="1961234"/>
    <lineage>
        <taxon>Eukaryota</taxon>
        <taxon>Viridiplantae</taxon>
        <taxon>Streptophyta</taxon>
        <taxon>Embryophyta</taxon>
        <taxon>Tracheophyta</taxon>
        <taxon>Spermatophyta</taxon>
        <taxon>Magnoliopsida</taxon>
        <taxon>eudicotyledons</taxon>
        <taxon>Gunneridae</taxon>
        <taxon>Pentapetalae</taxon>
        <taxon>asterids</taxon>
        <taxon>lamiids</taxon>
        <taxon>Lamiales</taxon>
        <taxon>Orobanchaceae</taxon>
        <taxon>Pedicularideae</taxon>
        <taxon>Castillejinae</taxon>
        <taxon>Castilleja</taxon>
    </lineage>
</organism>
<accession>A0ABD3C2K6</accession>
<gene>
    <name evidence="1" type="ORF">CASFOL_032613</name>
</gene>
<dbReference type="Proteomes" id="UP001632038">
    <property type="component" value="Unassembled WGS sequence"/>
</dbReference>
<dbReference type="AlphaFoldDB" id="A0ABD3C2K6"/>
<protein>
    <submittedName>
        <fullName evidence="1">Uncharacterized protein</fullName>
    </submittedName>
</protein>
<reference evidence="2" key="1">
    <citation type="journal article" date="2024" name="IScience">
        <title>Strigolactones Initiate the Formation of Haustorium-like Structures in Castilleja.</title>
        <authorList>
            <person name="Buerger M."/>
            <person name="Peterson D."/>
            <person name="Chory J."/>
        </authorList>
    </citation>
    <scope>NUCLEOTIDE SEQUENCE [LARGE SCALE GENOMIC DNA]</scope>
</reference>
<sequence length="154" mass="17318">MVGSIKHLPQPVCSPKINLTPSHHPSAMFREEQNVGSYVFPHPGIRMEARVCMGMLPKTDFISMTLAAKVKCSKVFKWEPTPYTLQIGQYSVPSCLRYFNMIKSSANIRCDIPSILLAALKDVKVACKSITSWSTVRRQVFDGLEDFIRVRNVG</sequence>
<keyword evidence="2" id="KW-1185">Reference proteome</keyword>